<comment type="caution">
    <text evidence="2">The sequence shown here is derived from an EMBL/GenBank/DDBJ whole genome shotgun (WGS) entry which is preliminary data.</text>
</comment>
<protein>
    <recommendedName>
        <fullName evidence="4">Multidrug transporter</fullName>
    </recommendedName>
</protein>
<sequence>MKFKIKPEFFFKKLLIVIFLLLIGNIIVNFLKFSDFPKPRIVEIIIVFFDFDLEENLPTFYSTLAISIASLLLLIIAMRNKKRNLKYIDWLGLSFVFLFLAVDEFTRIHEYLWNPTHNLLQTTGLLYYSWYIPYAILFLIIAVFYIKWFNRLPIETKKLFVVSGLIFITGAIVFEAVSGYFDELYGVSNFWYCFFYTIEELLEMLGIALFIYALLEYISETKYLKIKIS</sequence>
<feature type="transmembrane region" description="Helical" evidence="1">
    <location>
        <begin position="90"/>
        <end position="108"/>
    </location>
</feature>
<accession>A0ABP3V5E2</accession>
<gene>
    <name evidence="2" type="ORF">GCM10009431_23840</name>
</gene>
<keyword evidence="1" id="KW-1133">Transmembrane helix</keyword>
<evidence type="ECO:0008006" key="4">
    <source>
        <dbReference type="Google" id="ProtNLM"/>
    </source>
</evidence>
<feature type="transmembrane region" description="Helical" evidence="1">
    <location>
        <begin position="201"/>
        <end position="219"/>
    </location>
</feature>
<organism evidence="2 3">
    <name type="scientific">Gaetbulibacter jejuensis</name>
    <dbReference type="NCBI Taxonomy" id="584607"/>
    <lineage>
        <taxon>Bacteria</taxon>
        <taxon>Pseudomonadati</taxon>
        <taxon>Bacteroidota</taxon>
        <taxon>Flavobacteriia</taxon>
        <taxon>Flavobacteriales</taxon>
        <taxon>Flavobacteriaceae</taxon>
        <taxon>Gaetbulibacter</taxon>
    </lineage>
</organism>
<keyword evidence="1" id="KW-0472">Membrane</keyword>
<keyword evidence="3" id="KW-1185">Reference proteome</keyword>
<evidence type="ECO:0000256" key="1">
    <source>
        <dbReference type="SAM" id="Phobius"/>
    </source>
</evidence>
<feature type="transmembrane region" description="Helical" evidence="1">
    <location>
        <begin position="59"/>
        <end position="78"/>
    </location>
</feature>
<dbReference type="EMBL" id="BAAAGF010000003">
    <property type="protein sequence ID" value="GAA0746953.1"/>
    <property type="molecule type" value="Genomic_DNA"/>
</dbReference>
<evidence type="ECO:0000313" key="3">
    <source>
        <dbReference type="Proteomes" id="UP001500736"/>
    </source>
</evidence>
<feature type="transmembrane region" description="Helical" evidence="1">
    <location>
        <begin position="128"/>
        <end position="147"/>
    </location>
</feature>
<feature type="transmembrane region" description="Helical" evidence="1">
    <location>
        <begin position="12"/>
        <end position="31"/>
    </location>
</feature>
<feature type="transmembrane region" description="Helical" evidence="1">
    <location>
        <begin position="159"/>
        <end position="181"/>
    </location>
</feature>
<keyword evidence="1" id="KW-0812">Transmembrane</keyword>
<name>A0ABP3V5E2_9FLAO</name>
<reference evidence="3" key="1">
    <citation type="journal article" date="2019" name="Int. J. Syst. Evol. Microbiol.">
        <title>The Global Catalogue of Microorganisms (GCM) 10K type strain sequencing project: providing services to taxonomists for standard genome sequencing and annotation.</title>
        <authorList>
            <consortium name="The Broad Institute Genomics Platform"/>
            <consortium name="The Broad Institute Genome Sequencing Center for Infectious Disease"/>
            <person name="Wu L."/>
            <person name="Ma J."/>
        </authorList>
    </citation>
    <scope>NUCLEOTIDE SEQUENCE [LARGE SCALE GENOMIC DNA]</scope>
    <source>
        <strain evidence="3">JCM 15976</strain>
    </source>
</reference>
<dbReference type="RefSeq" id="WP_129760373.1">
    <property type="nucleotide sequence ID" value="NZ_BAAAGF010000003.1"/>
</dbReference>
<proteinExistence type="predicted"/>
<evidence type="ECO:0000313" key="2">
    <source>
        <dbReference type="EMBL" id="GAA0746953.1"/>
    </source>
</evidence>
<dbReference type="Proteomes" id="UP001500736">
    <property type="component" value="Unassembled WGS sequence"/>
</dbReference>